<name>A0A7X6N3G6_9LACO</name>
<comment type="caution">
    <text evidence="2">The sequence shown here is derived from an EMBL/GenBank/DDBJ whole genome shotgun (WGS) entry which is preliminary data.</text>
</comment>
<sequence>MEQTFEAITRRSLIVYMRNLRQVRNLRRYGNVEYVSRRMRYVVLYMNDDKILTNKDKIEQLGFVLKTQISVRPDLNVNLQADTEDRGFSLEDTETLEVPNEGVEI</sequence>
<dbReference type="Pfam" id="PF09902">
    <property type="entry name" value="DUF2129"/>
    <property type="match status" value="1"/>
</dbReference>
<keyword evidence="1" id="KW-0963">Cytoplasm</keyword>
<accession>A0A7X6N3G6</accession>
<dbReference type="Proteomes" id="UP000549765">
    <property type="component" value="Unassembled WGS sequence"/>
</dbReference>
<dbReference type="AlphaFoldDB" id="A0A7X6N3G6"/>
<keyword evidence="3" id="KW-1185">Reference proteome</keyword>
<gene>
    <name evidence="2" type="ORF">HF964_07355</name>
</gene>
<dbReference type="PIRSF" id="PIRSF031653">
    <property type="entry name" value="UCP031653"/>
    <property type="match status" value="1"/>
</dbReference>
<proteinExistence type="predicted"/>
<evidence type="ECO:0000313" key="3">
    <source>
        <dbReference type="Proteomes" id="UP000549765"/>
    </source>
</evidence>
<organism evidence="2 3">
    <name type="scientific">Periweissella fabalis</name>
    <dbReference type="NCBI Taxonomy" id="1070421"/>
    <lineage>
        <taxon>Bacteria</taxon>
        <taxon>Bacillati</taxon>
        <taxon>Bacillota</taxon>
        <taxon>Bacilli</taxon>
        <taxon>Lactobacillales</taxon>
        <taxon>Lactobacillaceae</taxon>
        <taxon>Periweissella</taxon>
    </lineage>
</organism>
<reference evidence="2 3" key="1">
    <citation type="submission" date="2020-04" db="EMBL/GenBank/DDBJ databases">
        <title>MicrobeNet Type strains.</title>
        <authorList>
            <person name="Nicholson A.C."/>
        </authorList>
    </citation>
    <scope>NUCLEOTIDE SEQUENCE [LARGE SCALE GENOMIC DNA]</scope>
    <source>
        <strain evidence="2 3">CCUG 61472</strain>
    </source>
</reference>
<dbReference type="InterPro" id="IPR016979">
    <property type="entry name" value="DUF2129"/>
</dbReference>
<dbReference type="EMBL" id="JAAXPN010000008">
    <property type="protein sequence ID" value="NKZ24607.1"/>
    <property type="molecule type" value="Genomic_DNA"/>
</dbReference>
<evidence type="ECO:0000256" key="1">
    <source>
        <dbReference type="ARBA" id="ARBA00022490"/>
    </source>
</evidence>
<protein>
    <submittedName>
        <fullName evidence="2">YlbG family protein</fullName>
    </submittedName>
</protein>
<evidence type="ECO:0000313" key="2">
    <source>
        <dbReference type="EMBL" id="NKZ24607.1"/>
    </source>
</evidence>
<dbReference type="RefSeq" id="WP_168722402.1">
    <property type="nucleotide sequence ID" value="NZ_JAAXPN010000008.1"/>
</dbReference>